<name>A0A803Q0V5_CANSA</name>
<dbReference type="Proteomes" id="UP000596661">
    <property type="component" value="Chromosome 6"/>
</dbReference>
<dbReference type="AlphaFoldDB" id="A0A803Q0V5"/>
<feature type="region of interest" description="Disordered" evidence="1">
    <location>
        <begin position="12"/>
        <end position="46"/>
    </location>
</feature>
<dbReference type="Gramene" id="evm.model.06.999">
    <property type="protein sequence ID" value="cds.evm.model.06.999"/>
    <property type="gene ID" value="evm.TU.06.999"/>
</dbReference>
<reference evidence="2" key="1">
    <citation type="submission" date="2018-11" db="EMBL/GenBank/DDBJ databases">
        <authorList>
            <person name="Grassa J C."/>
        </authorList>
    </citation>
    <scope>NUCLEOTIDE SEQUENCE [LARGE SCALE GENOMIC DNA]</scope>
</reference>
<dbReference type="EMBL" id="UZAU01000587">
    <property type="status" value="NOT_ANNOTATED_CDS"/>
    <property type="molecule type" value="Genomic_DNA"/>
</dbReference>
<dbReference type="EnsemblPlants" id="evm.model.06.999">
    <property type="protein sequence ID" value="cds.evm.model.06.999"/>
    <property type="gene ID" value="evm.TU.06.999"/>
</dbReference>
<organism evidence="2 3">
    <name type="scientific">Cannabis sativa</name>
    <name type="common">Hemp</name>
    <name type="synonym">Marijuana</name>
    <dbReference type="NCBI Taxonomy" id="3483"/>
    <lineage>
        <taxon>Eukaryota</taxon>
        <taxon>Viridiplantae</taxon>
        <taxon>Streptophyta</taxon>
        <taxon>Embryophyta</taxon>
        <taxon>Tracheophyta</taxon>
        <taxon>Spermatophyta</taxon>
        <taxon>Magnoliopsida</taxon>
        <taxon>eudicotyledons</taxon>
        <taxon>Gunneridae</taxon>
        <taxon>Pentapetalae</taxon>
        <taxon>rosids</taxon>
        <taxon>fabids</taxon>
        <taxon>Rosales</taxon>
        <taxon>Cannabaceae</taxon>
        <taxon>Cannabis</taxon>
    </lineage>
</organism>
<sequence length="82" mass="9275">MLFFFADRCCQPVPHPPSTPAPKFSPRNQHQSSHPTSKSKGSWPPLSTIFEAHRGFQLSCSTAVDFGVRQRHRSVQGFDFFV</sequence>
<evidence type="ECO:0000313" key="3">
    <source>
        <dbReference type="Proteomes" id="UP000596661"/>
    </source>
</evidence>
<protein>
    <submittedName>
        <fullName evidence="2">Uncharacterized protein</fullName>
    </submittedName>
</protein>
<evidence type="ECO:0000256" key="1">
    <source>
        <dbReference type="SAM" id="MobiDB-lite"/>
    </source>
</evidence>
<reference evidence="2" key="2">
    <citation type="submission" date="2021-03" db="UniProtKB">
        <authorList>
            <consortium name="EnsemblPlants"/>
        </authorList>
    </citation>
    <scope>IDENTIFICATION</scope>
</reference>
<feature type="compositionally biased region" description="Polar residues" evidence="1">
    <location>
        <begin position="26"/>
        <end position="40"/>
    </location>
</feature>
<proteinExistence type="predicted"/>
<accession>A0A803Q0V5</accession>
<evidence type="ECO:0000313" key="2">
    <source>
        <dbReference type="EnsemblPlants" id="cds.evm.model.06.999"/>
    </source>
</evidence>
<keyword evidence="3" id="KW-1185">Reference proteome</keyword>